<protein>
    <submittedName>
        <fullName evidence="2">Uncharacterized protein</fullName>
    </submittedName>
</protein>
<evidence type="ECO:0000256" key="1">
    <source>
        <dbReference type="SAM" id="MobiDB-lite"/>
    </source>
</evidence>
<feature type="compositionally biased region" description="Polar residues" evidence="1">
    <location>
        <begin position="19"/>
        <end position="46"/>
    </location>
</feature>
<dbReference type="Proteomes" id="UP001374535">
    <property type="component" value="Chromosome 11"/>
</dbReference>
<dbReference type="EMBL" id="CP144690">
    <property type="protein sequence ID" value="WVY90265.1"/>
    <property type="molecule type" value="Genomic_DNA"/>
</dbReference>
<evidence type="ECO:0000313" key="3">
    <source>
        <dbReference type="Proteomes" id="UP001374535"/>
    </source>
</evidence>
<proteinExistence type="predicted"/>
<feature type="region of interest" description="Disordered" evidence="1">
    <location>
        <begin position="1"/>
        <end position="46"/>
    </location>
</feature>
<accession>A0AAQ3RFZ3</accession>
<feature type="compositionally biased region" description="Basic and acidic residues" evidence="1">
    <location>
        <begin position="9"/>
        <end position="18"/>
    </location>
</feature>
<name>A0AAQ3RFZ3_VIGMU</name>
<keyword evidence="3" id="KW-1185">Reference proteome</keyword>
<reference evidence="2 3" key="1">
    <citation type="journal article" date="2023" name="Life. Sci Alliance">
        <title>Evolutionary insights into 3D genome organization and epigenetic landscape of Vigna mungo.</title>
        <authorList>
            <person name="Junaid A."/>
            <person name="Singh B."/>
            <person name="Bhatia S."/>
        </authorList>
    </citation>
    <scope>NUCLEOTIDE SEQUENCE [LARGE SCALE GENOMIC DNA]</scope>
    <source>
        <strain evidence="2">Urdbean</strain>
    </source>
</reference>
<gene>
    <name evidence="2" type="ORF">V8G54_035779</name>
</gene>
<organism evidence="2 3">
    <name type="scientific">Vigna mungo</name>
    <name type="common">Black gram</name>
    <name type="synonym">Phaseolus mungo</name>
    <dbReference type="NCBI Taxonomy" id="3915"/>
    <lineage>
        <taxon>Eukaryota</taxon>
        <taxon>Viridiplantae</taxon>
        <taxon>Streptophyta</taxon>
        <taxon>Embryophyta</taxon>
        <taxon>Tracheophyta</taxon>
        <taxon>Spermatophyta</taxon>
        <taxon>Magnoliopsida</taxon>
        <taxon>eudicotyledons</taxon>
        <taxon>Gunneridae</taxon>
        <taxon>Pentapetalae</taxon>
        <taxon>rosids</taxon>
        <taxon>fabids</taxon>
        <taxon>Fabales</taxon>
        <taxon>Fabaceae</taxon>
        <taxon>Papilionoideae</taxon>
        <taxon>50 kb inversion clade</taxon>
        <taxon>NPAAA clade</taxon>
        <taxon>indigoferoid/millettioid clade</taxon>
        <taxon>Phaseoleae</taxon>
        <taxon>Vigna</taxon>
    </lineage>
</organism>
<dbReference type="AlphaFoldDB" id="A0AAQ3RFZ3"/>
<sequence>MGQLNQRRNQSEQNEKQRNPGSTASVLTQKTPQIHSRSNTKYEIEQPINTATPIGEAGIADDVVAVVVEEDEVEGVVEVGVVELVVVEVVGVSLVLSESEGGESLAGEGAAAESETFLALTLTASFMPP</sequence>
<evidence type="ECO:0000313" key="2">
    <source>
        <dbReference type="EMBL" id="WVY90265.1"/>
    </source>
</evidence>